<dbReference type="InterPro" id="IPR012337">
    <property type="entry name" value="RNaseH-like_sf"/>
</dbReference>
<sequence length="837" mass="94729">MVAARFEVDKFNGTNDFSLWRFKIKAFLVYQGIHEALDEEPMKLIEDQKKKLEIELKAHSAILLNLGDEILREVSGEEKALGLWNKLSSIYMKKLLATKLYLKKRLYTLKMDETRELRKHLNDFNKIILDLNNLGVKIDDEDQAIILLSYLPKMQYSIQKKGDDGGDSNGEGLLIIKGKFPKNHKGNQSHHKPNQFRTGAKGSTGGSNSRGNTRKQCFYYLVDGCETVDVLVASSSDSGREWVLDSGCSFHMTLNKELLSSFSEEHNRTLLGNNKACAIQGIGTVKIEIQDGKLQSQIEGGMMKTGHGSQDLIKGQLNNGLYFLDGKTVIGSAAPDVCRVKFSKGEHTTTKKLAYVHSDLWGPSRIPTMGGAHCFMSIIDDFSRKVWVYLLKDKNYALDTFIEWRKLLENQTSNKLKVLRIDNGLEYCSGEFKMFCAQEGIFKHKIVVNTPQQNGTAERMNKTLLERPMCHQTRQDEAKGSRVYVSGISRMGQGPEVDQSPDNSTQVEDTVEDESSHGCKWIFKHKEGTPGVEATRFKARLVVKGLTQKEGVDFKEIFSPAVKQVSIRAIMAKVARFSLEVDQMDVRTAFLHGELEEQVYMEVPEGFDKEYANQIGFIKSKYDPCVYFNDHIYLLPYVDDILMVGKEKSRLNDLKVKLNEEFEMKDLGNAKRILGIDIHRPTQNCITLSQSNYLQKVLHMFGMDKCKPVPTPFAQHFKLSASQSPNSETGRIKMIRIPYASYVGSVIYSMVCTKPDLAHAMIVVSRYISDPGTEHWEALKWIMRYVKGTLNTSIVFNCEYKYKEEVAGYIDSDFAVNIDTRKSCTGFVFTVLGSCVS</sequence>
<dbReference type="Proteomes" id="UP000596661">
    <property type="component" value="Chromosome 6"/>
</dbReference>
<evidence type="ECO:0000313" key="7">
    <source>
        <dbReference type="Proteomes" id="UP000596661"/>
    </source>
</evidence>
<dbReference type="Pfam" id="PF14223">
    <property type="entry name" value="Retrotran_gag_2"/>
    <property type="match status" value="1"/>
</dbReference>
<dbReference type="PANTHER" id="PTHR42648">
    <property type="entry name" value="TRANSPOSASE, PUTATIVE-RELATED"/>
    <property type="match status" value="1"/>
</dbReference>
<dbReference type="GO" id="GO:0006508">
    <property type="term" value="P:proteolysis"/>
    <property type="evidence" value="ECO:0007669"/>
    <property type="project" value="UniProtKB-KW"/>
</dbReference>
<evidence type="ECO:0000313" key="6">
    <source>
        <dbReference type="EnsemblPlants" id="cds.evm.model.06.892"/>
    </source>
</evidence>
<dbReference type="InterPro" id="IPR054722">
    <property type="entry name" value="PolX-like_BBD"/>
</dbReference>
<dbReference type="GO" id="GO:0015074">
    <property type="term" value="P:DNA integration"/>
    <property type="evidence" value="ECO:0007669"/>
    <property type="project" value="InterPro"/>
</dbReference>
<reference evidence="6" key="2">
    <citation type="submission" date="2021-03" db="UniProtKB">
        <authorList>
            <consortium name="EnsemblPlants"/>
        </authorList>
    </citation>
    <scope>IDENTIFICATION</scope>
</reference>
<evidence type="ECO:0000259" key="5">
    <source>
        <dbReference type="PROSITE" id="PS50994"/>
    </source>
</evidence>
<proteinExistence type="predicted"/>
<evidence type="ECO:0000256" key="4">
    <source>
        <dbReference type="SAM" id="MobiDB-lite"/>
    </source>
</evidence>
<feature type="region of interest" description="Disordered" evidence="4">
    <location>
        <begin position="180"/>
        <end position="210"/>
    </location>
</feature>
<dbReference type="SUPFAM" id="SSF53098">
    <property type="entry name" value="Ribonuclease H-like"/>
    <property type="match status" value="1"/>
</dbReference>
<reference evidence="6" key="1">
    <citation type="submission" date="2018-11" db="EMBL/GenBank/DDBJ databases">
        <authorList>
            <person name="Grassa J C."/>
        </authorList>
    </citation>
    <scope>NUCLEOTIDE SEQUENCE [LARGE SCALE GENOMIC DNA]</scope>
</reference>
<keyword evidence="2" id="KW-0479">Metal-binding</keyword>
<dbReference type="GO" id="GO:0008233">
    <property type="term" value="F:peptidase activity"/>
    <property type="evidence" value="ECO:0007669"/>
    <property type="project" value="UniProtKB-KW"/>
</dbReference>
<dbReference type="InterPro" id="IPR036397">
    <property type="entry name" value="RNaseH_sf"/>
</dbReference>
<dbReference type="GO" id="GO:0046872">
    <property type="term" value="F:metal ion binding"/>
    <property type="evidence" value="ECO:0007669"/>
    <property type="project" value="UniProtKB-KW"/>
</dbReference>
<evidence type="ECO:0000256" key="1">
    <source>
        <dbReference type="ARBA" id="ARBA00022670"/>
    </source>
</evidence>
<feature type="compositionally biased region" description="Basic residues" evidence="4">
    <location>
        <begin position="180"/>
        <end position="194"/>
    </location>
</feature>
<dbReference type="PANTHER" id="PTHR42648:SF31">
    <property type="entry name" value="RNA-DIRECTED DNA POLYMERASE"/>
    <property type="match status" value="1"/>
</dbReference>
<feature type="region of interest" description="Disordered" evidence="4">
    <location>
        <begin position="491"/>
        <end position="511"/>
    </location>
</feature>
<dbReference type="EnsemblPlants" id="evm.model.06.892">
    <property type="protein sequence ID" value="cds.evm.model.06.892"/>
    <property type="gene ID" value="evm.TU.06.892"/>
</dbReference>
<evidence type="ECO:0000256" key="2">
    <source>
        <dbReference type="ARBA" id="ARBA00022723"/>
    </source>
</evidence>
<protein>
    <recommendedName>
        <fullName evidence="5">Integrase catalytic domain-containing protein</fullName>
    </recommendedName>
</protein>
<dbReference type="Gramene" id="evm.model.06.892">
    <property type="protein sequence ID" value="cds.evm.model.06.892"/>
    <property type="gene ID" value="evm.TU.06.892"/>
</dbReference>
<dbReference type="EMBL" id="UZAU01000584">
    <property type="status" value="NOT_ANNOTATED_CDS"/>
    <property type="molecule type" value="Genomic_DNA"/>
</dbReference>
<dbReference type="Pfam" id="PF00665">
    <property type="entry name" value="rve"/>
    <property type="match status" value="1"/>
</dbReference>
<dbReference type="InterPro" id="IPR013103">
    <property type="entry name" value="RVT_2"/>
</dbReference>
<dbReference type="Gene3D" id="3.30.420.10">
    <property type="entry name" value="Ribonuclease H-like superfamily/Ribonuclease H"/>
    <property type="match status" value="1"/>
</dbReference>
<keyword evidence="7" id="KW-1185">Reference proteome</keyword>
<name>A0A803Q0E8_CANSA</name>
<dbReference type="Pfam" id="PF07727">
    <property type="entry name" value="RVT_2"/>
    <property type="match status" value="2"/>
</dbReference>
<organism evidence="6 7">
    <name type="scientific">Cannabis sativa</name>
    <name type="common">Hemp</name>
    <name type="synonym">Marijuana</name>
    <dbReference type="NCBI Taxonomy" id="3483"/>
    <lineage>
        <taxon>Eukaryota</taxon>
        <taxon>Viridiplantae</taxon>
        <taxon>Streptophyta</taxon>
        <taxon>Embryophyta</taxon>
        <taxon>Tracheophyta</taxon>
        <taxon>Spermatophyta</taxon>
        <taxon>Magnoliopsida</taxon>
        <taxon>eudicotyledons</taxon>
        <taxon>Gunneridae</taxon>
        <taxon>Pentapetalae</taxon>
        <taxon>rosids</taxon>
        <taxon>fabids</taxon>
        <taxon>Rosales</taxon>
        <taxon>Cannabaceae</taxon>
        <taxon>Cannabis</taxon>
    </lineage>
</organism>
<dbReference type="GO" id="GO:0003676">
    <property type="term" value="F:nucleic acid binding"/>
    <property type="evidence" value="ECO:0007669"/>
    <property type="project" value="InterPro"/>
</dbReference>
<dbReference type="PROSITE" id="PS50994">
    <property type="entry name" value="INTEGRASE"/>
    <property type="match status" value="1"/>
</dbReference>
<keyword evidence="1" id="KW-0645">Protease</keyword>
<dbReference type="InterPro" id="IPR001584">
    <property type="entry name" value="Integrase_cat-core"/>
</dbReference>
<dbReference type="Pfam" id="PF22936">
    <property type="entry name" value="Pol_BBD"/>
    <property type="match status" value="1"/>
</dbReference>
<dbReference type="OMA" id="ARIHYNE"/>
<dbReference type="AlphaFoldDB" id="A0A803Q0E8"/>
<evidence type="ECO:0000256" key="3">
    <source>
        <dbReference type="ARBA" id="ARBA00022801"/>
    </source>
</evidence>
<accession>A0A803Q0E8</accession>
<keyword evidence="3" id="KW-0378">Hydrolase</keyword>
<dbReference type="InterPro" id="IPR039537">
    <property type="entry name" value="Retrotran_Ty1/copia-like"/>
</dbReference>
<feature type="domain" description="Integrase catalytic" evidence="5">
    <location>
        <begin position="348"/>
        <end position="514"/>
    </location>
</feature>